<dbReference type="EC" id="2.7.13.3" evidence="2"/>
<evidence type="ECO:0000259" key="7">
    <source>
        <dbReference type="PROSITE" id="PS50109"/>
    </source>
</evidence>
<gene>
    <name evidence="10" type="ORF">B5D82_00805</name>
</gene>
<keyword evidence="6" id="KW-0472">Membrane</keyword>
<dbReference type="InterPro" id="IPR000700">
    <property type="entry name" value="PAS-assoc_C"/>
</dbReference>
<feature type="domain" description="PAS" evidence="8">
    <location>
        <begin position="316"/>
        <end position="388"/>
    </location>
</feature>
<dbReference type="GO" id="GO:0000155">
    <property type="term" value="F:phosphorelay sensor kinase activity"/>
    <property type="evidence" value="ECO:0007669"/>
    <property type="project" value="InterPro"/>
</dbReference>
<organism evidence="10 11">
    <name type="scientific">Cognaticolwellia beringensis</name>
    <dbReference type="NCBI Taxonomy" id="1967665"/>
    <lineage>
        <taxon>Bacteria</taxon>
        <taxon>Pseudomonadati</taxon>
        <taxon>Pseudomonadota</taxon>
        <taxon>Gammaproteobacteria</taxon>
        <taxon>Alteromonadales</taxon>
        <taxon>Colwelliaceae</taxon>
        <taxon>Cognaticolwellia</taxon>
    </lineage>
</organism>
<dbReference type="CDD" id="cd00075">
    <property type="entry name" value="HATPase"/>
    <property type="match status" value="1"/>
</dbReference>
<feature type="domain" description="PAC" evidence="9">
    <location>
        <begin position="514"/>
        <end position="568"/>
    </location>
</feature>
<dbReference type="InterPro" id="IPR003661">
    <property type="entry name" value="HisK_dim/P_dom"/>
</dbReference>
<evidence type="ECO:0000256" key="1">
    <source>
        <dbReference type="ARBA" id="ARBA00000085"/>
    </source>
</evidence>
<keyword evidence="5" id="KW-0418">Kinase</keyword>
<dbReference type="InterPro" id="IPR036097">
    <property type="entry name" value="HisK_dim/P_sf"/>
</dbReference>
<dbReference type="PANTHER" id="PTHR43304">
    <property type="entry name" value="PHYTOCHROME-LIKE PROTEIN CPH1"/>
    <property type="match status" value="1"/>
</dbReference>
<dbReference type="InterPro" id="IPR004358">
    <property type="entry name" value="Sig_transdc_His_kin-like_C"/>
</dbReference>
<dbReference type="PROSITE" id="PS50112">
    <property type="entry name" value="PAS"/>
    <property type="match status" value="2"/>
</dbReference>
<evidence type="ECO:0000256" key="3">
    <source>
        <dbReference type="ARBA" id="ARBA00022553"/>
    </source>
</evidence>
<feature type="transmembrane region" description="Helical" evidence="6">
    <location>
        <begin position="286"/>
        <end position="305"/>
    </location>
</feature>
<dbReference type="InterPro" id="IPR001610">
    <property type="entry name" value="PAC"/>
</dbReference>
<evidence type="ECO:0000256" key="5">
    <source>
        <dbReference type="ARBA" id="ARBA00022777"/>
    </source>
</evidence>
<dbReference type="InterPro" id="IPR003594">
    <property type="entry name" value="HATPase_dom"/>
</dbReference>
<feature type="transmembrane region" description="Helical" evidence="6">
    <location>
        <begin position="12"/>
        <end position="31"/>
    </location>
</feature>
<feature type="transmembrane region" description="Helical" evidence="6">
    <location>
        <begin position="147"/>
        <end position="169"/>
    </location>
</feature>
<evidence type="ECO:0000256" key="6">
    <source>
        <dbReference type="SAM" id="Phobius"/>
    </source>
</evidence>
<keyword evidence="6" id="KW-1133">Transmembrane helix</keyword>
<proteinExistence type="predicted"/>
<dbReference type="AlphaFoldDB" id="A0A222G3B7"/>
<dbReference type="SMART" id="SM00388">
    <property type="entry name" value="HisKA"/>
    <property type="match status" value="1"/>
</dbReference>
<dbReference type="Gene3D" id="1.10.287.130">
    <property type="match status" value="1"/>
</dbReference>
<accession>A0A222G3B7</accession>
<feature type="transmembrane region" description="Helical" evidence="6">
    <location>
        <begin position="256"/>
        <end position="274"/>
    </location>
</feature>
<evidence type="ECO:0000313" key="10">
    <source>
        <dbReference type="EMBL" id="ASP46437.1"/>
    </source>
</evidence>
<sequence length="807" mass="91110">MSELSINKPAMIIAAIYTFVLGAIVLTGWYISNSGLIQVLPQFSPMQFNTALGFLLSGIGLFAIIKCLKRLSLACGILVTLIGFLTLLQYVFLINLAIDQLFMDAYITVNPSYPGRMAINTALCFIFTGSIILLFSAPNKNQKKHALIEILGLFILALSAITLSGYIIGKESSYVWETHRRMALHTASGFIVLGFGFLMAIWRHRTRVIALVPLCVPALLCFIVLLIDMFHPPNIAVGVAYVPLVLFGLLFYRKEITFVLAGLATVLIIFGYLASPEIDVDNQYVIINRMLAIVAVWVLSVVVYLQKITQEKLRKSEEALTLGWRGAGDGMWDWDVSSNTMVFSERVKELLGLESEKMRNHFDEWIEHIHEEDKDRTLAALDAHIKNNTPYDVEFRLKTSSGQWRWFQSKGQALLDENDNPVRMAGSLSDITVRKETELQLRLLKLTIENLTDVVVITEADPDNPIIIFANTASQNVLGYTPEELIGQTPRLLQGEKTDKVQLAALKKALKNNQPFSTELINYAKDGSEYWIDINIVPVKDQHGNTSHFAAIERDITDNKAATFERERLIKALEKSNSELDEFAYVASHDLKAPLRVIENISHWLEEDLGDRLDEESRENLLLLRSRIQRMERLLEDLLEYSRIGRKLDENQEETLTGDMLIKDITLLVAMPEGFAIHASADFLQLKVNKMPLQLILLNLISNAIKHRDKETGVIEVDVKAQENQYLFTVKDDGPGIAPIYHQRIFRMLQTLKPRDRVEGSGMGLAIVRKHIELFGGTIEVASEEGKGCTFMFTWPKQQNNSIEDTL</sequence>
<evidence type="ECO:0000259" key="9">
    <source>
        <dbReference type="PROSITE" id="PS50113"/>
    </source>
</evidence>
<dbReference type="SUPFAM" id="SSF47384">
    <property type="entry name" value="Homodimeric domain of signal transducing histidine kinase"/>
    <property type="match status" value="1"/>
</dbReference>
<keyword evidence="4" id="KW-0808">Transferase</keyword>
<dbReference type="SMART" id="SM00091">
    <property type="entry name" value="PAS"/>
    <property type="match status" value="2"/>
</dbReference>
<dbReference type="PRINTS" id="PR00344">
    <property type="entry name" value="BCTRLSENSOR"/>
</dbReference>
<dbReference type="OrthoDB" id="7052769at2"/>
<dbReference type="KEGG" id="cber:B5D82_00805"/>
<feature type="transmembrane region" description="Helical" evidence="6">
    <location>
        <begin position="118"/>
        <end position="135"/>
    </location>
</feature>
<dbReference type="Gene3D" id="3.30.450.20">
    <property type="entry name" value="PAS domain"/>
    <property type="match status" value="2"/>
</dbReference>
<dbReference type="SUPFAM" id="SSF55874">
    <property type="entry name" value="ATPase domain of HSP90 chaperone/DNA topoisomerase II/histidine kinase"/>
    <property type="match status" value="1"/>
</dbReference>
<comment type="catalytic activity">
    <reaction evidence="1">
        <text>ATP + protein L-histidine = ADP + protein N-phospho-L-histidine.</text>
        <dbReference type="EC" id="2.7.13.3"/>
    </reaction>
</comment>
<dbReference type="SUPFAM" id="SSF55785">
    <property type="entry name" value="PYP-like sensor domain (PAS domain)"/>
    <property type="match status" value="2"/>
</dbReference>
<dbReference type="InterPro" id="IPR005467">
    <property type="entry name" value="His_kinase_dom"/>
</dbReference>
<dbReference type="CDD" id="cd00082">
    <property type="entry name" value="HisKA"/>
    <property type="match status" value="1"/>
</dbReference>
<keyword evidence="11" id="KW-1185">Reference proteome</keyword>
<dbReference type="InterPro" id="IPR052162">
    <property type="entry name" value="Sensor_kinase/Photoreceptor"/>
</dbReference>
<dbReference type="InterPro" id="IPR000014">
    <property type="entry name" value="PAS"/>
</dbReference>
<dbReference type="Pfam" id="PF02518">
    <property type="entry name" value="HATPase_c"/>
    <property type="match status" value="1"/>
</dbReference>
<dbReference type="NCBIfam" id="TIGR00229">
    <property type="entry name" value="sensory_box"/>
    <property type="match status" value="2"/>
</dbReference>
<evidence type="ECO:0000313" key="11">
    <source>
        <dbReference type="Proteomes" id="UP000202259"/>
    </source>
</evidence>
<dbReference type="Gene3D" id="3.30.565.10">
    <property type="entry name" value="Histidine kinase-like ATPase, C-terminal domain"/>
    <property type="match status" value="1"/>
</dbReference>
<dbReference type="Pfam" id="PF00512">
    <property type="entry name" value="HisKA"/>
    <property type="match status" value="1"/>
</dbReference>
<feature type="transmembrane region" description="Helical" evidence="6">
    <location>
        <begin position="75"/>
        <end position="98"/>
    </location>
</feature>
<reference evidence="10 11" key="1">
    <citation type="submission" date="2017-08" db="EMBL/GenBank/DDBJ databases">
        <title>Complete genome of Colwellia sp. NB097-1, a psychrophile bacterium ioslated from Bering Sea.</title>
        <authorList>
            <person name="Chen X."/>
        </authorList>
    </citation>
    <scope>NUCLEOTIDE SEQUENCE [LARGE SCALE GENOMIC DNA]</scope>
    <source>
        <strain evidence="10 11">NB097-1</strain>
    </source>
</reference>
<dbReference type="Pfam" id="PF13426">
    <property type="entry name" value="PAS_9"/>
    <property type="match status" value="1"/>
</dbReference>
<dbReference type="InterPro" id="IPR036890">
    <property type="entry name" value="HATPase_C_sf"/>
</dbReference>
<dbReference type="InterPro" id="IPR013655">
    <property type="entry name" value="PAS_fold_3"/>
</dbReference>
<dbReference type="PROSITE" id="PS50113">
    <property type="entry name" value="PAC"/>
    <property type="match status" value="2"/>
</dbReference>
<dbReference type="Proteomes" id="UP000202259">
    <property type="component" value="Chromosome"/>
</dbReference>
<feature type="transmembrane region" description="Helical" evidence="6">
    <location>
        <begin position="233"/>
        <end position="251"/>
    </location>
</feature>
<dbReference type="EMBL" id="CP020465">
    <property type="protein sequence ID" value="ASP46437.1"/>
    <property type="molecule type" value="Genomic_DNA"/>
</dbReference>
<keyword evidence="3" id="KW-0597">Phosphoprotein</keyword>
<evidence type="ECO:0000259" key="8">
    <source>
        <dbReference type="PROSITE" id="PS50112"/>
    </source>
</evidence>
<feature type="transmembrane region" description="Helical" evidence="6">
    <location>
        <begin position="51"/>
        <end position="68"/>
    </location>
</feature>
<evidence type="ECO:0000256" key="4">
    <source>
        <dbReference type="ARBA" id="ARBA00022679"/>
    </source>
</evidence>
<keyword evidence="6" id="KW-0812">Transmembrane</keyword>
<feature type="transmembrane region" description="Helical" evidence="6">
    <location>
        <begin position="181"/>
        <end position="201"/>
    </location>
</feature>
<dbReference type="SMART" id="SM00387">
    <property type="entry name" value="HATPase_c"/>
    <property type="match status" value="1"/>
</dbReference>
<feature type="transmembrane region" description="Helical" evidence="6">
    <location>
        <begin position="208"/>
        <end position="227"/>
    </location>
</feature>
<dbReference type="CDD" id="cd00130">
    <property type="entry name" value="PAS"/>
    <property type="match status" value="2"/>
</dbReference>
<feature type="domain" description="Histidine kinase" evidence="7">
    <location>
        <begin position="586"/>
        <end position="799"/>
    </location>
</feature>
<dbReference type="RefSeq" id="WP_081148443.1">
    <property type="nucleotide sequence ID" value="NZ_CP020465.1"/>
</dbReference>
<feature type="domain" description="PAC" evidence="9">
    <location>
        <begin position="391"/>
        <end position="443"/>
    </location>
</feature>
<dbReference type="PROSITE" id="PS50109">
    <property type="entry name" value="HIS_KIN"/>
    <property type="match status" value="1"/>
</dbReference>
<dbReference type="PANTHER" id="PTHR43304:SF1">
    <property type="entry name" value="PAC DOMAIN-CONTAINING PROTEIN"/>
    <property type="match status" value="1"/>
</dbReference>
<dbReference type="InterPro" id="IPR035965">
    <property type="entry name" value="PAS-like_dom_sf"/>
</dbReference>
<name>A0A222G3B7_9GAMM</name>
<feature type="domain" description="PAS" evidence="8">
    <location>
        <begin position="440"/>
        <end position="513"/>
    </location>
</feature>
<protein>
    <recommendedName>
        <fullName evidence="2">histidine kinase</fullName>
        <ecNumber evidence="2">2.7.13.3</ecNumber>
    </recommendedName>
</protein>
<dbReference type="SMART" id="SM00086">
    <property type="entry name" value="PAC"/>
    <property type="match status" value="2"/>
</dbReference>
<evidence type="ECO:0000256" key="2">
    <source>
        <dbReference type="ARBA" id="ARBA00012438"/>
    </source>
</evidence>
<dbReference type="Pfam" id="PF08447">
    <property type="entry name" value="PAS_3"/>
    <property type="match status" value="1"/>
</dbReference>